<keyword evidence="3" id="KW-1185">Reference proteome</keyword>
<feature type="compositionally biased region" description="Low complexity" evidence="1">
    <location>
        <begin position="135"/>
        <end position="155"/>
    </location>
</feature>
<evidence type="ECO:0000313" key="2">
    <source>
        <dbReference type="EMBL" id="KRZ73625.1"/>
    </source>
</evidence>
<dbReference type="EMBL" id="JYDO01000061">
    <property type="protein sequence ID" value="KRZ73625.1"/>
    <property type="molecule type" value="Genomic_DNA"/>
</dbReference>
<gene>
    <name evidence="2" type="ORF">T10_4703</name>
</gene>
<sequence>MKFSARKASERSRRLTLCAVRSLRCSVAVRACACDRWDTPSFKQHLHLAEAVSLSDSIGEFVIGGKRMAWFPSTGSLVEDDRHEDSRASTNANPNEVAMKTRTWFWRNRMTNKMEREMETTRSAQHISARSPCMSNQPSRSSSTSTVHFSSPGRR</sequence>
<accession>A0A0V1MPA2</accession>
<reference evidence="2 3" key="1">
    <citation type="submission" date="2015-01" db="EMBL/GenBank/DDBJ databases">
        <title>Evolution of Trichinella species and genotypes.</title>
        <authorList>
            <person name="Korhonen P.K."/>
            <person name="Edoardo P."/>
            <person name="Giuseppe L.R."/>
            <person name="Gasser R.B."/>
        </authorList>
    </citation>
    <scope>NUCLEOTIDE SEQUENCE [LARGE SCALE GENOMIC DNA]</scope>
    <source>
        <strain evidence="2">ISS1980</strain>
    </source>
</reference>
<name>A0A0V1MPA2_9BILA</name>
<proteinExistence type="predicted"/>
<feature type="region of interest" description="Disordered" evidence="1">
    <location>
        <begin position="117"/>
        <end position="155"/>
    </location>
</feature>
<comment type="caution">
    <text evidence="2">The sequence shown here is derived from an EMBL/GenBank/DDBJ whole genome shotgun (WGS) entry which is preliminary data.</text>
</comment>
<evidence type="ECO:0000313" key="3">
    <source>
        <dbReference type="Proteomes" id="UP000054843"/>
    </source>
</evidence>
<dbReference type="AlphaFoldDB" id="A0A0V1MPA2"/>
<dbReference type="Proteomes" id="UP000054843">
    <property type="component" value="Unassembled WGS sequence"/>
</dbReference>
<evidence type="ECO:0000256" key="1">
    <source>
        <dbReference type="SAM" id="MobiDB-lite"/>
    </source>
</evidence>
<organism evidence="2 3">
    <name type="scientific">Trichinella papuae</name>
    <dbReference type="NCBI Taxonomy" id="268474"/>
    <lineage>
        <taxon>Eukaryota</taxon>
        <taxon>Metazoa</taxon>
        <taxon>Ecdysozoa</taxon>
        <taxon>Nematoda</taxon>
        <taxon>Enoplea</taxon>
        <taxon>Dorylaimia</taxon>
        <taxon>Trichinellida</taxon>
        <taxon>Trichinellidae</taxon>
        <taxon>Trichinella</taxon>
    </lineage>
</organism>
<protein>
    <submittedName>
        <fullName evidence="2">Uncharacterized protein</fullName>
    </submittedName>
</protein>